<organism evidence="2 3">
    <name type="scientific">Lachancea nothofagi CBS 11611</name>
    <dbReference type="NCBI Taxonomy" id="1266666"/>
    <lineage>
        <taxon>Eukaryota</taxon>
        <taxon>Fungi</taxon>
        <taxon>Dikarya</taxon>
        <taxon>Ascomycota</taxon>
        <taxon>Saccharomycotina</taxon>
        <taxon>Saccharomycetes</taxon>
        <taxon>Saccharomycetales</taxon>
        <taxon>Saccharomycetaceae</taxon>
        <taxon>Lachancea</taxon>
    </lineage>
</organism>
<reference evidence="3" key="1">
    <citation type="submission" date="2016-03" db="EMBL/GenBank/DDBJ databases">
        <authorList>
            <person name="Devillers Hugo."/>
        </authorList>
    </citation>
    <scope>NUCLEOTIDE SEQUENCE [LARGE SCALE GENOMIC DNA]</scope>
</reference>
<evidence type="ECO:0000313" key="3">
    <source>
        <dbReference type="Proteomes" id="UP000189911"/>
    </source>
</evidence>
<dbReference type="Proteomes" id="UP000189911">
    <property type="component" value="Chromosome C"/>
</dbReference>
<feature type="chain" id="PRO_5009235885" evidence="1">
    <location>
        <begin position="19"/>
        <end position="39"/>
    </location>
</feature>
<protein>
    <submittedName>
        <fullName evidence="2">LANO_0C03796g1_1</fullName>
    </submittedName>
</protein>
<feature type="signal peptide" evidence="1">
    <location>
        <begin position="1"/>
        <end position="18"/>
    </location>
</feature>
<evidence type="ECO:0000256" key="1">
    <source>
        <dbReference type="SAM" id="SignalP"/>
    </source>
</evidence>
<dbReference type="EMBL" id="LT598446">
    <property type="protein sequence ID" value="SCU85261.1"/>
    <property type="molecule type" value="Genomic_DNA"/>
</dbReference>
<keyword evidence="3" id="KW-1185">Reference proteome</keyword>
<sequence length="39" mass="4734">MCVPTVVFIWWWFSGLLFSPLMREHPSPALYIRQNYFTV</sequence>
<accession>A0A1G4J6A8</accession>
<gene>
    <name evidence="2" type="ORF">LANO_0C03796G</name>
</gene>
<keyword evidence="1" id="KW-0732">Signal</keyword>
<name>A0A1G4J6A8_9SACH</name>
<evidence type="ECO:0000313" key="2">
    <source>
        <dbReference type="EMBL" id="SCU85261.1"/>
    </source>
</evidence>
<proteinExistence type="predicted"/>
<dbReference type="AlphaFoldDB" id="A0A1G4J6A8"/>